<protein>
    <recommendedName>
        <fullName evidence="4">diacylglycerol O-acyltransferase</fullName>
        <ecNumber evidence="4">2.3.1.20</ecNumber>
    </recommendedName>
</protein>
<dbReference type="InterPro" id="IPR045034">
    <property type="entry name" value="O-acyltransferase_WSD1-like"/>
</dbReference>
<comment type="catalytic activity">
    <reaction evidence="10">
        <text>an acyl-CoA + a 1,2-diacyl-sn-glycerol = a triacyl-sn-glycerol + CoA</text>
        <dbReference type="Rhea" id="RHEA:10868"/>
        <dbReference type="ChEBI" id="CHEBI:17815"/>
        <dbReference type="ChEBI" id="CHEBI:57287"/>
        <dbReference type="ChEBI" id="CHEBI:58342"/>
        <dbReference type="ChEBI" id="CHEBI:64615"/>
        <dbReference type="EC" id="2.3.1.20"/>
    </reaction>
</comment>
<dbReference type="GO" id="GO:0005886">
    <property type="term" value="C:plasma membrane"/>
    <property type="evidence" value="ECO:0007669"/>
    <property type="project" value="TreeGrafter"/>
</dbReference>
<dbReference type="Pfam" id="PF03007">
    <property type="entry name" value="WS_DGAT_cat"/>
    <property type="match status" value="1"/>
</dbReference>
<dbReference type="GO" id="GO:0006071">
    <property type="term" value="P:glycerol metabolic process"/>
    <property type="evidence" value="ECO:0007669"/>
    <property type="project" value="UniProtKB-KW"/>
</dbReference>
<dbReference type="GO" id="GO:0004144">
    <property type="term" value="F:diacylglycerol O-acyltransferase activity"/>
    <property type="evidence" value="ECO:0007669"/>
    <property type="project" value="UniProtKB-EC"/>
</dbReference>
<reference evidence="13" key="1">
    <citation type="submission" date="2023-03" db="EMBL/GenBank/DDBJ databases">
        <title>Amycolatopsis taiwanensis NBRC 103393.</title>
        <authorList>
            <person name="Ichikawa N."/>
            <person name="Sato H."/>
            <person name="Tonouchi N."/>
        </authorList>
    </citation>
    <scope>NUCLEOTIDE SEQUENCE</scope>
    <source>
        <strain evidence="13">NBRC 103393</strain>
    </source>
</reference>
<organism evidence="13 14">
    <name type="scientific">Amycolatopsis taiwanensis</name>
    <dbReference type="NCBI Taxonomy" id="342230"/>
    <lineage>
        <taxon>Bacteria</taxon>
        <taxon>Bacillati</taxon>
        <taxon>Actinomycetota</taxon>
        <taxon>Actinomycetes</taxon>
        <taxon>Pseudonocardiales</taxon>
        <taxon>Pseudonocardiaceae</taxon>
        <taxon>Amycolatopsis</taxon>
    </lineage>
</organism>
<dbReference type="PANTHER" id="PTHR31650:SF1">
    <property type="entry name" value="WAX ESTER SYNTHASE_DIACYLGLYCEROL ACYLTRANSFERASE 4-RELATED"/>
    <property type="match status" value="1"/>
</dbReference>
<keyword evidence="14" id="KW-1185">Reference proteome</keyword>
<evidence type="ECO:0000256" key="10">
    <source>
        <dbReference type="ARBA" id="ARBA00048109"/>
    </source>
</evidence>
<dbReference type="SUPFAM" id="SSF52777">
    <property type="entry name" value="CoA-dependent acyltransferases"/>
    <property type="match status" value="1"/>
</dbReference>
<dbReference type="Pfam" id="PF06974">
    <property type="entry name" value="WS_DGAT_C"/>
    <property type="match status" value="1"/>
</dbReference>
<evidence type="ECO:0000256" key="2">
    <source>
        <dbReference type="ARBA" id="ARBA00005189"/>
    </source>
</evidence>
<dbReference type="GO" id="GO:0019432">
    <property type="term" value="P:triglyceride biosynthetic process"/>
    <property type="evidence" value="ECO:0007669"/>
    <property type="project" value="TreeGrafter"/>
</dbReference>
<dbReference type="InterPro" id="IPR004255">
    <property type="entry name" value="O-acyltransferase_WSD1_N"/>
</dbReference>
<comment type="pathway">
    <text evidence="1">Glycerolipid metabolism; triacylglycerol biosynthesis.</text>
</comment>
<dbReference type="InterPro" id="IPR023213">
    <property type="entry name" value="CAT-like_dom_sf"/>
</dbReference>
<evidence type="ECO:0000256" key="5">
    <source>
        <dbReference type="ARBA" id="ARBA00022516"/>
    </source>
</evidence>
<dbReference type="EMBL" id="BSTI01000004">
    <property type="protein sequence ID" value="GLY65775.1"/>
    <property type="molecule type" value="Genomic_DNA"/>
</dbReference>
<gene>
    <name evidence="13" type="ORF">Atai01_23940</name>
</gene>
<evidence type="ECO:0000256" key="1">
    <source>
        <dbReference type="ARBA" id="ARBA00004771"/>
    </source>
</evidence>
<keyword evidence="7" id="KW-0319">Glycerol metabolism</keyword>
<evidence type="ECO:0000259" key="12">
    <source>
        <dbReference type="Pfam" id="PF06974"/>
    </source>
</evidence>
<evidence type="ECO:0000256" key="3">
    <source>
        <dbReference type="ARBA" id="ARBA00009587"/>
    </source>
</evidence>
<keyword evidence="6" id="KW-0808">Transferase</keyword>
<evidence type="ECO:0000256" key="9">
    <source>
        <dbReference type="ARBA" id="ARBA00023315"/>
    </source>
</evidence>
<keyword evidence="5" id="KW-0444">Lipid biosynthesis</keyword>
<dbReference type="EC" id="2.3.1.20" evidence="4"/>
<name>A0A9W6QZN3_9PSEU</name>
<evidence type="ECO:0000313" key="14">
    <source>
        <dbReference type="Proteomes" id="UP001165136"/>
    </source>
</evidence>
<keyword evidence="9" id="KW-0012">Acyltransferase</keyword>
<comment type="similarity">
    <text evidence="3">Belongs to the long-chain O-acyltransferase family.</text>
</comment>
<feature type="domain" description="O-acyltransferase WSD1 C-terminal" evidence="12">
    <location>
        <begin position="280"/>
        <end position="425"/>
    </location>
</feature>
<evidence type="ECO:0000256" key="8">
    <source>
        <dbReference type="ARBA" id="ARBA00023098"/>
    </source>
</evidence>
<comment type="caution">
    <text evidence="13">The sequence shown here is derived from an EMBL/GenBank/DDBJ whole genome shotgun (WGS) entry which is preliminary data.</text>
</comment>
<comment type="pathway">
    <text evidence="2">Lipid metabolism.</text>
</comment>
<evidence type="ECO:0000256" key="6">
    <source>
        <dbReference type="ARBA" id="ARBA00022679"/>
    </source>
</evidence>
<accession>A0A9W6QZN3</accession>
<evidence type="ECO:0000259" key="11">
    <source>
        <dbReference type="Pfam" id="PF03007"/>
    </source>
</evidence>
<dbReference type="PANTHER" id="PTHR31650">
    <property type="entry name" value="O-ACYLTRANSFERASE (WSD1-LIKE) FAMILY PROTEIN"/>
    <property type="match status" value="1"/>
</dbReference>
<proteinExistence type="inferred from homology"/>
<feature type="domain" description="O-acyltransferase WSD1-like N-terminal" evidence="11">
    <location>
        <begin position="15"/>
        <end position="169"/>
    </location>
</feature>
<evidence type="ECO:0000256" key="7">
    <source>
        <dbReference type="ARBA" id="ARBA00022798"/>
    </source>
</evidence>
<dbReference type="Gene3D" id="3.30.559.10">
    <property type="entry name" value="Chloramphenicol acetyltransferase-like domain"/>
    <property type="match status" value="1"/>
</dbReference>
<evidence type="ECO:0000313" key="13">
    <source>
        <dbReference type="EMBL" id="GLY65775.1"/>
    </source>
</evidence>
<dbReference type="Proteomes" id="UP001165136">
    <property type="component" value="Unassembled WGS sequence"/>
</dbReference>
<evidence type="ECO:0000256" key="4">
    <source>
        <dbReference type="ARBA" id="ARBA00013244"/>
    </source>
</evidence>
<dbReference type="AlphaFoldDB" id="A0A9W6QZN3"/>
<keyword evidence="8" id="KW-0443">Lipid metabolism</keyword>
<sequence>MIGGVAGQRGDRVPASDAFFLHVESAAAPHHVGGLIMIDTSRAAGPPTRERAVEQIREKLGELPRFRQRLSEPSRWRRPRWVPHEELDWSWHVREIDLSGPDGRPGGMAALHELVAELSAQLLPRDRPLWRIFVVTGVEEHVGAVINLVHHAVADGIGTVNLMLNLFDSPDLTAGMDGSAFPGRARRILGGVAGLAQLATDRRPKTRLPVSDTARRRFATLPLDLDSVRALARSRGARVTDLLLCGTAGAIQRVADCPLPSTLLVNVPLLAAEIRPGREGNVTAGVMVEVPLGAMPESDRLAAIVKATKRLRTGTRVIASRFVMTTLAGLMPPVLHAWFARAVYGGRFFGGTVSNMPGATWQATALREYPLITAYPIIPIAPGTPFVVGVLGWYGVFSLTVATDPAFVDDAERFVDEFQKVLDEL</sequence>
<dbReference type="InterPro" id="IPR009721">
    <property type="entry name" value="O-acyltransferase_WSD1_C"/>
</dbReference>